<dbReference type="Proteomes" id="UP000226442">
    <property type="component" value="Unassembled WGS sequence"/>
</dbReference>
<sequence>MRCFSLTQVQVMTSNQSALAKLLCGNLVPDRGGIDEVLSHLSSSIDNVVIELIRLESLTPNQISLFAPFLGRSILELGCTALIARLDPFRVLLIREYQKQPNYLDSLMDKPNKSSIRWQGDVFADKVTDILADKSLQNPTRALLGDYYKTLIWSANFDELQDAIRDVSGDEWIIDLRQKDFARFYNETLSDFSSLYSKLSKGIHHELVIPLSSAFDQETTRLLIQKTVRNIATLGLFVSVVSHTVNKLDIQEAIAAYKEIQEIGVL</sequence>
<comment type="caution">
    <text evidence="1">The sequence shown here is derived from an EMBL/GenBank/DDBJ whole genome shotgun (WGS) entry which is preliminary data.</text>
</comment>
<protein>
    <submittedName>
        <fullName evidence="1">Uncharacterized protein</fullName>
    </submittedName>
</protein>
<accession>A0A2G4F317</accession>
<evidence type="ECO:0000313" key="1">
    <source>
        <dbReference type="EMBL" id="PHX56163.1"/>
    </source>
</evidence>
<evidence type="ECO:0000313" key="2">
    <source>
        <dbReference type="Proteomes" id="UP000226442"/>
    </source>
</evidence>
<keyword evidence="2" id="KW-1185">Reference proteome</keyword>
<dbReference type="EMBL" id="NXIB02000029">
    <property type="protein sequence ID" value="PHX56163.1"/>
    <property type="molecule type" value="Genomic_DNA"/>
</dbReference>
<gene>
    <name evidence="1" type="ORF">CP500_006880</name>
</gene>
<organism evidence="1 2">
    <name type="scientific">Tychonema bourrellyi FEM_GT703</name>
    <dbReference type="NCBI Taxonomy" id="2040638"/>
    <lineage>
        <taxon>Bacteria</taxon>
        <taxon>Bacillati</taxon>
        <taxon>Cyanobacteriota</taxon>
        <taxon>Cyanophyceae</taxon>
        <taxon>Oscillatoriophycideae</taxon>
        <taxon>Oscillatoriales</taxon>
        <taxon>Microcoleaceae</taxon>
        <taxon>Tychonema</taxon>
    </lineage>
</organism>
<proteinExistence type="predicted"/>
<reference evidence="1" key="1">
    <citation type="submission" date="2017-10" db="EMBL/GenBank/DDBJ databases">
        <title>Draft genome sequence of the planktic cyanobacteria Tychonema bourrellyi isolated from alpine lentic freshwater.</title>
        <authorList>
            <person name="Tett A."/>
            <person name="Armanini F."/>
            <person name="Asnicar F."/>
            <person name="Boscaini A."/>
            <person name="Pasolli E."/>
            <person name="Zolfo M."/>
            <person name="Donati C."/>
            <person name="Salmaso N."/>
            <person name="Segata N."/>
        </authorList>
    </citation>
    <scope>NUCLEOTIDE SEQUENCE</scope>
    <source>
        <strain evidence="1">FEM_GT703</strain>
    </source>
</reference>
<name>A0A2G4F317_9CYAN</name>
<dbReference type="AlphaFoldDB" id="A0A2G4F317"/>